<protein>
    <submittedName>
        <fullName evidence="1">Uncharacterized protein</fullName>
    </submittedName>
</protein>
<dbReference type="AlphaFoldDB" id="A0A0E3B4V3"/>
<dbReference type="EMBL" id="CP012029">
    <property type="protein sequence ID" value="ALO26261.1"/>
    <property type="molecule type" value="Genomic_DNA"/>
</dbReference>
<organism evidence="1">
    <name type="scientific">Leptospira borgpetersenii serovar Ballum</name>
    <dbReference type="NCBI Taxonomy" id="280505"/>
    <lineage>
        <taxon>Bacteria</taxon>
        <taxon>Pseudomonadati</taxon>
        <taxon>Spirochaetota</taxon>
        <taxon>Spirochaetia</taxon>
        <taxon>Leptospirales</taxon>
        <taxon>Leptospiraceae</taxon>
        <taxon>Leptospira</taxon>
    </lineage>
</organism>
<dbReference type="PATRIC" id="fig|280505.15.peg.1945"/>
<dbReference type="GeneID" id="89223831"/>
<name>A0A0E3B4V3_LEPBO</name>
<sequence length="89" mass="10610">MKKMKINWHKELERFSKSGLSRPEYCRKWGIKNTTFRYHWEKRNKTSKSDFMEISAIEEQSNVFSSCGIFDTQDGSSGKVVHFKVNLWN</sequence>
<accession>A0A0E3B4V3</accession>
<dbReference type="RefSeq" id="WP_002735592.1">
    <property type="nucleotide sequence ID" value="NZ_CP012029.1"/>
</dbReference>
<evidence type="ECO:0000313" key="2">
    <source>
        <dbReference type="Proteomes" id="UP000058857"/>
    </source>
</evidence>
<reference evidence="1 2" key="1">
    <citation type="journal article" date="2015" name="PLoS Negl. Trop. Dis.">
        <title>Distribution of Plasmids in Distinct Leptospira Pathogenic Species.</title>
        <authorList>
            <person name="Wang Y."/>
            <person name="Zhuang X."/>
            <person name="Zhong Y."/>
            <person name="Zhang C."/>
            <person name="Zhang Y."/>
            <person name="Zeng L."/>
            <person name="Zhu Y."/>
            <person name="He P."/>
            <person name="Dong K."/>
            <person name="Pal U."/>
            <person name="Guo X."/>
            <person name="Qin J."/>
        </authorList>
    </citation>
    <scope>NUCLEOTIDE SEQUENCE [LARGE SCALE GENOMIC DNA]</scope>
    <source>
        <strain evidence="1 2">56604</strain>
    </source>
</reference>
<dbReference type="NCBIfam" id="NF047593">
    <property type="entry name" value="IS66_ISAeme5_TnpA"/>
    <property type="match status" value="1"/>
</dbReference>
<gene>
    <name evidence="1" type="ORF">LBBP_01986</name>
</gene>
<dbReference type="Proteomes" id="UP000058857">
    <property type="component" value="Chromosome 1"/>
</dbReference>
<proteinExistence type="predicted"/>
<evidence type="ECO:0000313" key="1">
    <source>
        <dbReference type="EMBL" id="ALO26261.1"/>
    </source>
</evidence>